<protein>
    <submittedName>
        <fullName evidence="1">Uncharacterized protein</fullName>
    </submittedName>
</protein>
<dbReference type="EMBL" id="MK697699">
    <property type="protein sequence ID" value="QHR89962.1"/>
    <property type="molecule type" value="Genomic_DNA"/>
</dbReference>
<proteinExistence type="predicted"/>
<geneLocation type="mitochondrion" evidence="1"/>
<accession>A0A6B9XUY7</accession>
<organism evidence="1">
    <name type="scientific">Picea sitchensis</name>
    <name type="common">Sitka spruce</name>
    <name type="synonym">Pinus sitchensis</name>
    <dbReference type="NCBI Taxonomy" id="3332"/>
    <lineage>
        <taxon>Eukaryota</taxon>
        <taxon>Viridiplantae</taxon>
        <taxon>Streptophyta</taxon>
        <taxon>Embryophyta</taxon>
        <taxon>Tracheophyta</taxon>
        <taxon>Spermatophyta</taxon>
        <taxon>Pinopsida</taxon>
        <taxon>Pinidae</taxon>
        <taxon>Conifers I</taxon>
        <taxon>Pinales</taxon>
        <taxon>Pinaceae</taxon>
        <taxon>Picea</taxon>
    </lineage>
</organism>
<name>A0A6B9XUY7_PICSI</name>
<sequence>MLLSNQHGSQCLKKEPYPYLSPMKILIVHIQMDKLNVYMRVVDMGTYFSLLSAMWNYSWRLWKWVWVQGHIPEINLHKWHALRPLVLTR</sequence>
<keyword evidence="1" id="KW-0496">Mitochondrion</keyword>
<dbReference type="AlphaFoldDB" id="A0A6B9XUY7"/>
<gene>
    <name evidence="1" type="primary">orf04007</name>
    <name evidence="1" type="ORF">Q903MT_gene3984</name>
</gene>
<evidence type="ECO:0000313" key="1">
    <source>
        <dbReference type="EMBL" id="QHR89962.1"/>
    </source>
</evidence>
<reference evidence="1" key="1">
    <citation type="submission" date="2019-03" db="EMBL/GenBank/DDBJ databases">
        <title>Largest Complete Mitochondrial Genome of a Gymnosperm, Sitka Spruce (Picea sitchensis), Indicates Complex Physical Structure.</title>
        <authorList>
            <person name="Jackman S.D."/>
            <person name="Coombe L."/>
            <person name="Warren R."/>
            <person name="Kirk H."/>
            <person name="Trinh E."/>
            <person name="McLeod T."/>
            <person name="Pleasance S."/>
            <person name="Pandoh P."/>
            <person name="Zhao Y."/>
            <person name="Coope R."/>
            <person name="Bousquet J."/>
            <person name="Bohlmann J.C."/>
            <person name="Jones S.J.M."/>
            <person name="Birol I."/>
        </authorList>
    </citation>
    <scope>NUCLEOTIDE SEQUENCE</scope>
    <source>
        <strain evidence="1">Q903</strain>
    </source>
</reference>